<organism evidence="1 2">
    <name type="scientific">Aerophobetes bacterium</name>
    <dbReference type="NCBI Taxonomy" id="2030807"/>
    <lineage>
        <taxon>Bacteria</taxon>
        <taxon>Candidatus Aerophobota</taxon>
    </lineage>
</organism>
<dbReference type="Proteomes" id="UP000316925">
    <property type="component" value="Unassembled WGS sequence"/>
</dbReference>
<accession>A0A523YNY5</accession>
<name>A0A523YNY5_UNCAE</name>
<evidence type="ECO:0000313" key="1">
    <source>
        <dbReference type="EMBL" id="TET93159.1"/>
    </source>
</evidence>
<dbReference type="Pfam" id="PF04456">
    <property type="entry name" value="DUF503"/>
    <property type="match status" value="1"/>
</dbReference>
<dbReference type="Gene3D" id="3.30.70.1120">
    <property type="entry name" value="TT1725-like"/>
    <property type="match status" value="1"/>
</dbReference>
<sequence length="93" mass="10789">MVIGILELEIKVFSSNSLKDKRRIIKSLTDRIRNNFNVSVSEIRHQDLWQRAGLGIALLTTEGRFAQRMLSKIVNFIKENKKISLIDSKMEIM</sequence>
<dbReference type="InterPro" id="IPR036746">
    <property type="entry name" value="TT1725-like_sf"/>
</dbReference>
<dbReference type="PANTHER" id="PTHR36441:SF1">
    <property type="entry name" value="DUF503 DOMAIN-CONTAINING PROTEIN"/>
    <property type="match status" value="1"/>
</dbReference>
<dbReference type="InterPro" id="IPR007546">
    <property type="entry name" value="DUF503"/>
</dbReference>
<comment type="caution">
    <text evidence="1">The sequence shown here is derived from an EMBL/GenBank/DDBJ whole genome shotgun (WGS) entry which is preliminary data.</text>
</comment>
<dbReference type="EMBL" id="SOIJ01000140">
    <property type="protein sequence ID" value="TET93159.1"/>
    <property type="molecule type" value="Genomic_DNA"/>
</dbReference>
<evidence type="ECO:0000313" key="2">
    <source>
        <dbReference type="Proteomes" id="UP000316925"/>
    </source>
</evidence>
<dbReference type="PANTHER" id="PTHR36441">
    <property type="entry name" value="HYPOTHETICAL CYTOSOLIC PROTEIN"/>
    <property type="match status" value="1"/>
</dbReference>
<reference evidence="1 2" key="1">
    <citation type="submission" date="2019-03" db="EMBL/GenBank/DDBJ databases">
        <title>Metabolic potential of uncultured bacteria and archaea associated with petroleum seepage in deep-sea sediments.</title>
        <authorList>
            <person name="Dong X."/>
            <person name="Hubert C."/>
        </authorList>
    </citation>
    <scope>NUCLEOTIDE SEQUENCE [LARGE SCALE GENOMIC DNA]</scope>
    <source>
        <strain evidence="1">E29_bin28</strain>
    </source>
</reference>
<gene>
    <name evidence="1" type="ORF">E3J33_02450</name>
</gene>
<dbReference type="SUPFAM" id="SSF103007">
    <property type="entry name" value="Hypothetical protein TT1725"/>
    <property type="match status" value="1"/>
</dbReference>
<protein>
    <submittedName>
        <fullName evidence="1">DUF503 domain-containing protein</fullName>
    </submittedName>
</protein>
<dbReference type="AlphaFoldDB" id="A0A523YNY5"/>
<proteinExistence type="predicted"/>